<dbReference type="InterPro" id="IPR007410">
    <property type="entry name" value="LpqE-like"/>
</dbReference>
<dbReference type="RefSeq" id="WP_210030644.1">
    <property type="nucleotide sequence ID" value="NZ_JAGINU010000001.1"/>
</dbReference>
<dbReference type="Gene3D" id="2.60.40.1890">
    <property type="entry name" value="PCu(A)C copper chaperone"/>
    <property type="match status" value="1"/>
</dbReference>
<dbReference type="Proteomes" id="UP001519295">
    <property type="component" value="Unassembled WGS sequence"/>
</dbReference>
<dbReference type="Pfam" id="PF04314">
    <property type="entry name" value="PCuAC"/>
    <property type="match status" value="1"/>
</dbReference>
<accession>A0ABS4VY97</accession>
<comment type="caution">
    <text evidence="1">The sequence shown here is derived from an EMBL/GenBank/DDBJ whole genome shotgun (WGS) entry which is preliminary data.</text>
</comment>
<name>A0ABS4VY97_9PSEU</name>
<protein>
    <recommendedName>
        <fullName evidence="3">Copper(I)-binding protein</fullName>
    </recommendedName>
</protein>
<sequence length="201" mass="20941">MVVVQDPISRRRGPGRGLLLAVVAALVFATGCGSGQIAQTANQVTATNGAEGAVGTMLVRDAQLAGQRPVTGDTIHEPGADVPVKVTIVNGATAAVPGVRWDRLVSVTSPLFTGVRLTGDTRIEDGQVLAAGYDDPVSSRTTPGTHRIGITLVGLREPLRAGLTYPVTFTFERAGSLTLPLPVENPDFVVPRADGDPRTNR</sequence>
<dbReference type="EMBL" id="JAGINU010000001">
    <property type="protein sequence ID" value="MBP2368923.1"/>
    <property type="molecule type" value="Genomic_DNA"/>
</dbReference>
<organism evidence="1 2">
    <name type="scientific">Pseudonocardia parietis</name>
    <dbReference type="NCBI Taxonomy" id="570936"/>
    <lineage>
        <taxon>Bacteria</taxon>
        <taxon>Bacillati</taxon>
        <taxon>Actinomycetota</taxon>
        <taxon>Actinomycetes</taxon>
        <taxon>Pseudonocardiales</taxon>
        <taxon>Pseudonocardiaceae</taxon>
        <taxon>Pseudonocardia</taxon>
    </lineage>
</organism>
<evidence type="ECO:0008006" key="3">
    <source>
        <dbReference type="Google" id="ProtNLM"/>
    </source>
</evidence>
<gene>
    <name evidence="1" type="ORF">JOF36_004619</name>
</gene>
<dbReference type="InterPro" id="IPR036182">
    <property type="entry name" value="PCuAC_sf"/>
</dbReference>
<evidence type="ECO:0000313" key="2">
    <source>
        <dbReference type="Proteomes" id="UP001519295"/>
    </source>
</evidence>
<reference evidence="1 2" key="1">
    <citation type="submission" date="2021-03" db="EMBL/GenBank/DDBJ databases">
        <title>Sequencing the genomes of 1000 actinobacteria strains.</title>
        <authorList>
            <person name="Klenk H.-P."/>
        </authorList>
    </citation>
    <scope>NUCLEOTIDE SEQUENCE [LARGE SCALE GENOMIC DNA]</scope>
    <source>
        <strain evidence="1 2">DSM 45256</strain>
    </source>
</reference>
<keyword evidence="2" id="KW-1185">Reference proteome</keyword>
<evidence type="ECO:0000313" key="1">
    <source>
        <dbReference type="EMBL" id="MBP2368923.1"/>
    </source>
</evidence>
<proteinExistence type="predicted"/>
<dbReference type="SUPFAM" id="SSF110087">
    <property type="entry name" value="DR1885-like metal-binding protein"/>
    <property type="match status" value="1"/>
</dbReference>